<comment type="subcellular location">
    <subcellularLocation>
        <location evidence="6">Endoplasmic reticulum membrane</location>
        <topology evidence="6">Multi-pass membrane protein</topology>
    </subcellularLocation>
    <subcellularLocation>
        <location evidence="1">Membrane</location>
        <topology evidence="1">Multi-pass membrane protein</topology>
    </subcellularLocation>
</comment>
<dbReference type="PANTHER" id="PTHR11247">
    <property type="entry name" value="PALMITOYL-PROTEIN THIOESTERASE/DOLICHYLDIPHOSPHATASE 1"/>
    <property type="match status" value="1"/>
</dbReference>
<dbReference type="SMART" id="SM00014">
    <property type="entry name" value="acidPPc"/>
    <property type="match status" value="1"/>
</dbReference>
<evidence type="ECO:0000259" key="7">
    <source>
        <dbReference type="SMART" id="SM00014"/>
    </source>
</evidence>
<dbReference type="AlphaFoldDB" id="A0A6A7BTN6"/>
<dbReference type="Proteomes" id="UP000799421">
    <property type="component" value="Unassembled WGS sequence"/>
</dbReference>
<comment type="similarity">
    <text evidence="6">Belongs to the dolichyldiphosphatase family.</text>
</comment>
<keyword evidence="2 6" id="KW-0812">Transmembrane</keyword>
<name>A0A6A7BTN6_9PEZI</name>
<comment type="pathway">
    <text evidence="6">Protein modification; protein glycosylation.</text>
</comment>
<feature type="transmembrane region" description="Helical" evidence="6">
    <location>
        <begin position="159"/>
        <end position="180"/>
    </location>
</feature>
<comment type="function">
    <text evidence="6">Required for efficient N-glycosylation. Necessary for maintaining optimal levels of dolichol-linked oligosaccharides. Hydrolyzes dolichyl pyrophosphate at a very high rate and dolichyl monophosphate at a much lower rate. Does not act on phosphatidate.</text>
</comment>
<dbReference type="InterPro" id="IPR000326">
    <property type="entry name" value="PAP2/HPO"/>
</dbReference>
<evidence type="ECO:0000313" key="8">
    <source>
        <dbReference type="EMBL" id="KAF2858621.1"/>
    </source>
</evidence>
<dbReference type="PANTHER" id="PTHR11247:SF1">
    <property type="entry name" value="DOLICHYLDIPHOSPHATASE 1"/>
    <property type="match status" value="1"/>
</dbReference>
<reference evidence="8" key="1">
    <citation type="journal article" date="2020" name="Stud. Mycol.">
        <title>101 Dothideomycetes genomes: a test case for predicting lifestyles and emergence of pathogens.</title>
        <authorList>
            <person name="Haridas S."/>
            <person name="Albert R."/>
            <person name="Binder M."/>
            <person name="Bloem J."/>
            <person name="Labutti K."/>
            <person name="Salamov A."/>
            <person name="Andreopoulos B."/>
            <person name="Baker S."/>
            <person name="Barry K."/>
            <person name="Bills G."/>
            <person name="Bluhm B."/>
            <person name="Cannon C."/>
            <person name="Castanera R."/>
            <person name="Culley D."/>
            <person name="Daum C."/>
            <person name="Ezra D."/>
            <person name="Gonzalez J."/>
            <person name="Henrissat B."/>
            <person name="Kuo A."/>
            <person name="Liang C."/>
            <person name="Lipzen A."/>
            <person name="Lutzoni F."/>
            <person name="Magnuson J."/>
            <person name="Mondo S."/>
            <person name="Nolan M."/>
            <person name="Ohm R."/>
            <person name="Pangilinan J."/>
            <person name="Park H.-J."/>
            <person name="Ramirez L."/>
            <person name="Alfaro M."/>
            <person name="Sun H."/>
            <person name="Tritt A."/>
            <person name="Yoshinaga Y."/>
            <person name="Zwiers L.-H."/>
            <person name="Turgeon B."/>
            <person name="Goodwin S."/>
            <person name="Spatafora J."/>
            <person name="Crous P."/>
            <person name="Grigoriev I."/>
        </authorList>
    </citation>
    <scope>NUCLEOTIDE SEQUENCE</scope>
    <source>
        <strain evidence="8">CBS 480.64</strain>
    </source>
</reference>
<dbReference type="GO" id="GO:0047874">
    <property type="term" value="F:dolichyldiphosphatase activity"/>
    <property type="evidence" value="ECO:0007669"/>
    <property type="project" value="UniProtKB-UniRule"/>
</dbReference>
<dbReference type="Gene3D" id="1.20.144.10">
    <property type="entry name" value="Phosphatidic acid phosphatase type 2/haloperoxidase"/>
    <property type="match status" value="1"/>
</dbReference>
<keyword evidence="5 6" id="KW-0472">Membrane</keyword>
<evidence type="ECO:0000256" key="5">
    <source>
        <dbReference type="ARBA" id="ARBA00023136"/>
    </source>
</evidence>
<sequence length="227" mass="25957">MENPPLASLSLTHVHYNPNDPWSHLSAYLALVPQALTITYVTLMWATREAEICLMFAGQMGCEALNWCLKRWIKEERPTQMHGKGYGMPSSHSQYVAFFSTFFSLFILLRHDPHRPHSSSTHIPTPFRHRLALAVLSLFCAVGVTQSRIYLNYHTPRQAYTGFAIGVACALGWFLATGLARSSGLLDWLLGLPPSRWVRLRDLVLHEDLVDPGWERWEQRRATKKNK</sequence>
<dbReference type="OrthoDB" id="302705at2759"/>
<feature type="transmembrane region" description="Helical" evidence="6">
    <location>
        <begin position="93"/>
        <end position="110"/>
    </location>
</feature>
<accession>A0A6A7BTN6</accession>
<dbReference type="EC" id="3.6.1.43" evidence="6"/>
<evidence type="ECO:0000256" key="4">
    <source>
        <dbReference type="ARBA" id="ARBA00022989"/>
    </source>
</evidence>
<proteinExistence type="inferred from homology"/>
<dbReference type="Pfam" id="PF01569">
    <property type="entry name" value="PAP2"/>
    <property type="match status" value="1"/>
</dbReference>
<organism evidence="8 9">
    <name type="scientific">Piedraia hortae CBS 480.64</name>
    <dbReference type="NCBI Taxonomy" id="1314780"/>
    <lineage>
        <taxon>Eukaryota</taxon>
        <taxon>Fungi</taxon>
        <taxon>Dikarya</taxon>
        <taxon>Ascomycota</taxon>
        <taxon>Pezizomycotina</taxon>
        <taxon>Dothideomycetes</taxon>
        <taxon>Dothideomycetidae</taxon>
        <taxon>Capnodiales</taxon>
        <taxon>Piedraiaceae</taxon>
        <taxon>Piedraia</taxon>
    </lineage>
</organism>
<evidence type="ECO:0000256" key="3">
    <source>
        <dbReference type="ARBA" id="ARBA00022801"/>
    </source>
</evidence>
<keyword evidence="9" id="KW-1185">Reference proteome</keyword>
<dbReference type="InterPro" id="IPR036938">
    <property type="entry name" value="PAP2/HPO_sf"/>
</dbReference>
<evidence type="ECO:0000256" key="6">
    <source>
        <dbReference type="RuleBase" id="RU367078"/>
    </source>
</evidence>
<comment type="catalytic activity">
    <reaction evidence="6">
        <text>a di-trans,poly-cis-dolichyl diphosphate + H2O = a di-trans,poly-cis-dolichyl phosphate + phosphate + H(+)</text>
        <dbReference type="Rhea" id="RHEA:14385"/>
        <dbReference type="Rhea" id="RHEA-COMP:19498"/>
        <dbReference type="Rhea" id="RHEA-COMP:19506"/>
        <dbReference type="ChEBI" id="CHEBI:15377"/>
        <dbReference type="ChEBI" id="CHEBI:15378"/>
        <dbReference type="ChEBI" id="CHEBI:43474"/>
        <dbReference type="ChEBI" id="CHEBI:57497"/>
        <dbReference type="ChEBI" id="CHEBI:57683"/>
        <dbReference type="EC" id="3.6.1.43"/>
    </reaction>
</comment>
<keyword evidence="6" id="KW-0256">Endoplasmic reticulum</keyword>
<feature type="domain" description="Phosphatidic acid phosphatase type 2/haloperoxidase" evidence="7">
    <location>
        <begin position="52"/>
        <end position="174"/>
    </location>
</feature>
<dbReference type="GO" id="GO:0006487">
    <property type="term" value="P:protein N-linked glycosylation"/>
    <property type="evidence" value="ECO:0007669"/>
    <property type="project" value="UniProtKB-UniRule"/>
</dbReference>
<feature type="transmembrane region" description="Helical" evidence="6">
    <location>
        <begin position="25"/>
        <end position="45"/>
    </location>
</feature>
<evidence type="ECO:0000313" key="9">
    <source>
        <dbReference type="Proteomes" id="UP000799421"/>
    </source>
</evidence>
<keyword evidence="4 6" id="KW-1133">Transmembrane helix</keyword>
<dbReference type="UniPathway" id="UPA00378"/>
<feature type="transmembrane region" description="Helical" evidence="6">
    <location>
        <begin position="131"/>
        <end position="153"/>
    </location>
</feature>
<dbReference type="GO" id="GO:0008610">
    <property type="term" value="P:lipid biosynthetic process"/>
    <property type="evidence" value="ECO:0007669"/>
    <property type="project" value="TreeGrafter"/>
</dbReference>
<gene>
    <name evidence="8" type="ORF">K470DRAFT_259617</name>
</gene>
<dbReference type="GO" id="GO:0005789">
    <property type="term" value="C:endoplasmic reticulum membrane"/>
    <property type="evidence" value="ECO:0007669"/>
    <property type="project" value="UniProtKB-SubCell"/>
</dbReference>
<protein>
    <recommendedName>
        <fullName evidence="6">Dolichyldiphosphatase</fullName>
        <ecNumber evidence="6">3.6.1.43</ecNumber>
    </recommendedName>
</protein>
<dbReference type="SUPFAM" id="SSF48317">
    <property type="entry name" value="Acid phosphatase/Vanadium-dependent haloperoxidase"/>
    <property type="match status" value="1"/>
</dbReference>
<keyword evidence="3 6" id="KW-0378">Hydrolase</keyword>
<dbReference type="CDD" id="cd03382">
    <property type="entry name" value="PAP2_dolichyldiphosphatase"/>
    <property type="match status" value="1"/>
</dbReference>
<evidence type="ECO:0000256" key="1">
    <source>
        <dbReference type="ARBA" id="ARBA00004141"/>
    </source>
</evidence>
<dbReference type="EMBL" id="MU006006">
    <property type="protein sequence ID" value="KAF2858621.1"/>
    <property type="molecule type" value="Genomic_DNA"/>
</dbReference>
<dbReference type="InterPro" id="IPR039667">
    <property type="entry name" value="Dolichyldiphosphatase_PAP2"/>
</dbReference>
<evidence type="ECO:0000256" key="2">
    <source>
        <dbReference type="ARBA" id="ARBA00022692"/>
    </source>
</evidence>